<dbReference type="Gene3D" id="3.30.200.20">
    <property type="entry name" value="Phosphorylase Kinase, domain 1"/>
    <property type="match status" value="1"/>
</dbReference>
<dbReference type="SMART" id="SM00220">
    <property type="entry name" value="S_TKc"/>
    <property type="match status" value="1"/>
</dbReference>
<evidence type="ECO:0000256" key="11">
    <source>
        <dbReference type="ARBA" id="ARBA00023180"/>
    </source>
</evidence>
<organism evidence="13 14">
    <name type="scientific">Hordeum vulgare subsp. vulgare</name>
    <name type="common">Domesticated barley</name>
    <dbReference type="NCBI Taxonomy" id="112509"/>
    <lineage>
        <taxon>Eukaryota</taxon>
        <taxon>Viridiplantae</taxon>
        <taxon>Streptophyta</taxon>
        <taxon>Embryophyta</taxon>
        <taxon>Tracheophyta</taxon>
        <taxon>Spermatophyta</taxon>
        <taxon>Magnoliopsida</taxon>
        <taxon>Liliopsida</taxon>
        <taxon>Poales</taxon>
        <taxon>Poaceae</taxon>
        <taxon>BOP clade</taxon>
        <taxon>Pooideae</taxon>
        <taxon>Triticodae</taxon>
        <taxon>Triticeae</taxon>
        <taxon>Hordeinae</taxon>
        <taxon>Hordeum</taxon>
    </lineage>
</organism>
<dbReference type="Pfam" id="PF07714">
    <property type="entry name" value="PK_Tyr_Ser-Thr"/>
    <property type="match status" value="1"/>
</dbReference>
<dbReference type="PANTHER" id="PTHR27003:SF293">
    <property type="entry name" value="PROTEIN KINASE DOMAIN-CONTAINING PROTEIN"/>
    <property type="match status" value="1"/>
</dbReference>
<comment type="subcellular location">
    <subcellularLocation>
        <location evidence="1">Membrane</location>
        <topology evidence="1">Single-pass type I membrane protein</topology>
    </subcellularLocation>
</comment>
<keyword evidence="8" id="KW-0067">ATP-binding</keyword>
<dbReference type="SMR" id="A0A8I6XVH2"/>
<dbReference type="AlphaFoldDB" id="A0A8I6XVH2"/>
<proteinExistence type="predicted"/>
<keyword evidence="7" id="KW-0418">Kinase</keyword>
<keyword evidence="14" id="KW-1185">Reference proteome</keyword>
<dbReference type="PROSITE" id="PS00108">
    <property type="entry name" value="PROTEIN_KINASE_ST"/>
    <property type="match status" value="1"/>
</dbReference>
<evidence type="ECO:0000256" key="2">
    <source>
        <dbReference type="ARBA" id="ARBA00022527"/>
    </source>
</evidence>
<keyword evidence="2" id="KW-0723">Serine/threonine-protein kinase</keyword>
<dbReference type="GO" id="GO:0005886">
    <property type="term" value="C:plasma membrane"/>
    <property type="evidence" value="ECO:0000318"/>
    <property type="project" value="GO_Central"/>
</dbReference>
<dbReference type="InterPro" id="IPR008271">
    <property type="entry name" value="Ser/Thr_kinase_AS"/>
</dbReference>
<evidence type="ECO:0000256" key="3">
    <source>
        <dbReference type="ARBA" id="ARBA00022679"/>
    </source>
</evidence>
<dbReference type="InterPro" id="IPR011009">
    <property type="entry name" value="Kinase-like_dom_sf"/>
</dbReference>
<evidence type="ECO:0000256" key="8">
    <source>
        <dbReference type="ARBA" id="ARBA00022840"/>
    </source>
</evidence>
<sequence>MFCNFRHGHLVSLIGYYKDKNEMILVYDYMRHGTLRKHLYGTKNPSLSWKQRLNICIGAARGLHYLHTRTEQGIIHRDVKTTNIILDDKLMAKVSDFGLSKACTDTDKPHVSNAVKDSFGYFDPEYFLLWRLTRKSDVYSFGVVLFEILCVRPVINTKLPNEQVILRDWALSCQENGVLRQIVDPCIKEEITPECFRIFSQLAKKCVADRSIHRPSMGDVLKNLEAALRLQDNCSHAGEPSSFQIISLVHSHKASTHSVISVSA</sequence>
<keyword evidence="3" id="KW-0808">Transferase</keyword>
<name>A0A8I6XVH2_HORVV</name>
<dbReference type="GO" id="GO:0004672">
    <property type="term" value="F:protein kinase activity"/>
    <property type="evidence" value="ECO:0000318"/>
    <property type="project" value="GO_Central"/>
</dbReference>
<dbReference type="PIRSF" id="PIRSF000654">
    <property type="entry name" value="Integrin-linked_kinase"/>
    <property type="match status" value="1"/>
</dbReference>
<accession>A0A8I6XVH2</accession>
<dbReference type="Gramene" id="HORVU.MOREX.r3.4HG0416530.1">
    <property type="protein sequence ID" value="HORVU.MOREX.r3.4HG0416530.1.CDS1"/>
    <property type="gene ID" value="HORVU.MOREX.r3.4HG0416530"/>
</dbReference>
<evidence type="ECO:0000256" key="9">
    <source>
        <dbReference type="ARBA" id="ARBA00022989"/>
    </source>
</evidence>
<evidence type="ECO:0000256" key="10">
    <source>
        <dbReference type="ARBA" id="ARBA00023136"/>
    </source>
</evidence>
<dbReference type="InterPro" id="IPR000719">
    <property type="entry name" value="Prot_kinase_dom"/>
</dbReference>
<dbReference type="FunFam" id="1.10.510.10:FF:000252">
    <property type="entry name" value="Receptor-like protein kinase FERONIA"/>
    <property type="match status" value="1"/>
</dbReference>
<evidence type="ECO:0000256" key="5">
    <source>
        <dbReference type="ARBA" id="ARBA00022729"/>
    </source>
</evidence>
<keyword evidence="11" id="KW-0325">Glycoprotein</keyword>
<feature type="domain" description="Protein kinase" evidence="12">
    <location>
        <begin position="1"/>
        <end position="228"/>
    </location>
</feature>
<evidence type="ECO:0000313" key="13">
    <source>
        <dbReference type="EnsemblPlants" id="HORVU.MOREX.r3.4HG0416530.1.CDS1"/>
    </source>
</evidence>
<dbReference type="Gramene" id="HORVU.MOREX.r2.4HG0347260.1">
    <property type="protein sequence ID" value="HORVU.MOREX.r2.4HG0347260.1.CDS.1"/>
    <property type="gene ID" value="HORVU.MOREX.r2.4HG0347260"/>
</dbReference>
<keyword evidence="9" id="KW-1133">Transmembrane helix</keyword>
<evidence type="ECO:0000256" key="4">
    <source>
        <dbReference type="ARBA" id="ARBA00022692"/>
    </source>
</evidence>
<evidence type="ECO:0000256" key="1">
    <source>
        <dbReference type="ARBA" id="ARBA00004479"/>
    </source>
</evidence>
<evidence type="ECO:0000259" key="12">
    <source>
        <dbReference type="PROSITE" id="PS50011"/>
    </source>
</evidence>
<dbReference type="InterPro" id="IPR045272">
    <property type="entry name" value="ANXUR1/2-like"/>
</dbReference>
<keyword evidence="6" id="KW-0547">Nucleotide-binding</keyword>
<dbReference type="PROSITE" id="PS50011">
    <property type="entry name" value="PROTEIN_KINASE_DOM"/>
    <property type="match status" value="1"/>
</dbReference>
<dbReference type="Proteomes" id="UP000011116">
    <property type="component" value="Chromosome 4H"/>
</dbReference>
<dbReference type="GO" id="GO:0004714">
    <property type="term" value="F:transmembrane receptor protein tyrosine kinase activity"/>
    <property type="evidence" value="ECO:0007669"/>
    <property type="project" value="InterPro"/>
</dbReference>
<dbReference type="Gene3D" id="1.10.510.10">
    <property type="entry name" value="Transferase(Phosphotransferase) domain 1"/>
    <property type="match status" value="1"/>
</dbReference>
<keyword evidence="10" id="KW-0472">Membrane</keyword>
<dbReference type="InterPro" id="IPR001245">
    <property type="entry name" value="Ser-Thr/Tyr_kinase_cat_dom"/>
</dbReference>
<keyword evidence="5" id="KW-0732">Signal</keyword>
<dbReference type="EnsemblPlants" id="HORVU.MOREX.r3.4HG0416530.1">
    <property type="protein sequence ID" value="HORVU.MOREX.r3.4HG0416530.1.CDS1"/>
    <property type="gene ID" value="HORVU.MOREX.r3.4HG0416530"/>
</dbReference>
<evidence type="ECO:0000256" key="7">
    <source>
        <dbReference type="ARBA" id="ARBA00022777"/>
    </source>
</evidence>
<keyword evidence="4" id="KW-0812">Transmembrane</keyword>
<evidence type="ECO:0000313" key="14">
    <source>
        <dbReference type="Proteomes" id="UP000011116"/>
    </source>
</evidence>
<evidence type="ECO:0000256" key="6">
    <source>
        <dbReference type="ARBA" id="ARBA00022741"/>
    </source>
</evidence>
<protein>
    <recommendedName>
        <fullName evidence="12">Protein kinase domain-containing protein</fullName>
    </recommendedName>
</protein>
<reference evidence="13" key="2">
    <citation type="submission" date="2020-10" db="EMBL/GenBank/DDBJ databases">
        <authorList>
            <person name="Scholz U."/>
            <person name="Mascher M."/>
            <person name="Fiebig A."/>
        </authorList>
    </citation>
    <scope>NUCLEOTIDE SEQUENCE [LARGE SCALE GENOMIC DNA]</scope>
    <source>
        <strain evidence="13">cv. Morex</strain>
    </source>
</reference>
<reference evidence="14" key="1">
    <citation type="journal article" date="2012" name="Nature">
        <title>A physical, genetic and functional sequence assembly of the barley genome.</title>
        <authorList>
            <consortium name="The International Barley Genome Sequencing Consortium"/>
            <person name="Mayer K.F."/>
            <person name="Waugh R."/>
            <person name="Brown J.W."/>
            <person name="Schulman A."/>
            <person name="Langridge P."/>
            <person name="Platzer M."/>
            <person name="Fincher G.B."/>
            <person name="Muehlbauer G.J."/>
            <person name="Sato K."/>
            <person name="Close T.J."/>
            <person name="Wise R.P."/>
            <person name="Stein N."/>
        </authorList>
    </citation>
    <scope>NUCLEOTIDE SEQUENCE [LARGE SCALE GENOMIC DNA]</scope>
    <source>
        <strain evidence="14">cv. Morex</strain>
    </source>
</reference>
<dbReference type="SUPFAM" id="SSF56112">
    <property type="entry name" value="Protein kinase-like (PK-like)"/>
    <property type="match status" value="1"/>
</dbReference>
<dbReference type="GO" id="GO:0005524">
    <property type="term" value="F:ATP binding"/>
    <property type="evidence" value="ECO:0007669"/>
    <property type="project" value="UniProtKB-KW"/>
</dbReference>
<dbReference type="GO" id="GO:0004674">
    <property type="term" value="F:protein serine/threonine kinase activity"/>
    <property type="evidence" value="ECO:0007669"/>
    <property type="project" value="UniProtKB-KW"/>
</dbReference>
<dbReference type="PANTHER" id="PTHR27003">
    <property type="entry name" value="OS07G0166700 PROTEIN"/>
    <property type="match status" value="1"/>
</dbReference>
<reference evidence="13" key="3">
    <citation type="submission" date="2022-01" db="UniProtKB">
        <authorList>
            <consortium name="EnsemblPlants"/>
        </authorList>
    </citation>
    <scope>IDENTIFICATION</scope>
    <source>
        <strain evidence="13">subsp. vulgare</strain>
    </source>
</reference>